<organism evidence="3 4">
    <name type="scientific">Methanothrix harundinacea</name>
    <dbReference type="NCBI Taxonomy" id="301375"/>
    <lineage>
        <taxon>Archaea</taxon>
        <taxon>Methanobacteriati</taxon>
        <taxon>Methanobacteriota</taxon>
        <taxon>Stenosarchaea group</taxon>
        <taxon>Methanomicrobia</taxon>
        <taxon>Methanotrichales</taxon>
        <taxon>Methanotrichaceae</taxon>
        <taxon>Methanothrix</taxon>
    </lineage>
</organism>
<feature type="domain" description="NAD/GMP synthase" evidence="1">
    <location>
        <begin position="13"/>
        <end position="76"/>
    </location>
</feature>
<dbReference type="InterPro" id="IPR014729">
    <property type="entry name" value="Rossmann-like_a/b/a_fold"/>
</dbReference>
<dbReference type="Proteomes" id="UP000057043">
    <property type="component" value="Unassembled WGS sequence"/>
</dbReference>
<proteinExistence type="predicted"/>
<dbReference type="EMBL" id="LGHB01000010">
    <property type="protein sequence ID" value="KUK96591.1"/>
    <property type="molecule type" value="Genomic_DNA"/>
</dbReference>
<dbReference type="PANTHER" id="PTHR43169">
    <property type="entry name" value="EXSB FAMILY PROTEIN"/>
    <property type="match status" value="1"/>
</dbReference>
<evidence type="ECO:0000313" key="4">
    <source>
        <dbReference type="Proteomes" id="UP000053961"/>
    </source>
</evidence>
<protein>
    <submittedName>
        <fullName evidence="3">Putative ATP-utilizing enzyme of the PP-loop superfamily</fullName>
    </submittedName>
</protein>
<evidence type="ECO:0000313" key="3">
    <source>
        <dbReference type="EMBL" id="KUK96591.1"/>
    </source>
</evidence>
<dbReference type="SUPFAM" id="SSF52402">
    <property type="entry name" value="Adenine nucleotide alpha hydrolases-like"/>
    <property type="match status" value="1"/>
</dbReference>
<dbReference type="PANTHER" id="PTHR43169:SF2">
    <property type="entry name" value="NAD_GMP SYNTHASE DOMAIN-CONTAINING PROTEIN"/>
    <property type="match status" value="1"/>
</dbReference>
<name>A0A101IK17_9EURY</name>
<dbReference type="Gene3D" id="3.40.50.620">
    <property type="entry name" value="HUPs"/>
    <property type="match status" value="1"/>
</dbReference>
<evidence type="ECO:0000313" key="5">
    <source>
        <dbReference type="Proteomes" id="UP000057043"/>
    </source>
</evidence>
<dbReference type="GO" id="GO:0006163">
    <property type="term" value="P:purine nucleotide metabolic process"/>
    <property type="evidence" value="ECO:0007669"/>
    <property type="project" value="UniProtKB-ARBA"/>
</dbReference>
<dbReference type="GO" id="GO:0016783">
    <property type="term" value="F:sulfurtransferase activity"/>
    <property type="evidence" value="ECO:0007669"/>
    <property type="project" value="InterPro"/>
</dbReference>
<accession>A0A101IK17</accession>
<dbReference type="CDD" id="cd01990">
    <property type="entry name" value="LarE-like"/>
    <property type="match status" value="1"/>
</dbReference>
<dbReference type="Pfam" id="PF02540">
    <property type="entry name" value="NAD_synthase"/>
    <property type="match status" value="1"/>
</dbReference>
<evidence type="ECO:0000259" key="1">
    <source>
        <dbReference type="Pfam" id="PF02540"/>
    </source>
</evidence>
<dbReference type="InterPro" id="IPR022310">
    <property type="entry name" value="NAD/GMP_synthase"/>
</dbReference>
<dbReference type="AlphaFoldDB" id="A0A101IK17"/>
<gene>
    <name evidence="2" type="ORF">XD72_1294</name>
    <name evidence="3" type="ORF">XE07_0944</name>
</gene>
<reference evidence="3" key="1">
    <citation type="journal article" date="2015" name="MBio">
        <title>Genome-resolved metagenomic analysis reveals roles for candidate phyla and other microbial community members in biogeochemical transformations in oil reservoirs.</title>
        <authorList>
            <person name="Hu P."/>
            <person name="Tom L."/>
            <person name="Singh A."/>
            <person name="Thomas B.C."/>
            <person name="Baker B.J."/>
            <person name="Piceno Y.M."/>
            <person name="Andersen G.L."/>
            <person name="Banfield J.F."/>
        </authorList>
    </citation>
    <scope>NUCLEOTIDE SEQUENCE [LARGE SCALE GENOMIC DNA]</scope>
    <source>
        <strain evidence="3">56_747</strain>
    </source>
</reference>
<dbReference type="NCBIfam" id="TIGR00268">
    <property type="entry name" value="ATP-dependent sacrificial sulfur transferase LarE"/>
    <property type="match status" value="1"/>
</dbReference>
<evidence type="ECO:0000313" key="2">
    <source>
        <dbReference type="EMBL" id="KUK44294.1"/>
    </source>
</evidence>
<dbReference type="EMBL" id="LGFT01000028">
    <property type="protein sequence ID" value="KUK44294.1"/>
    <property type="molecule type" value="Genomic_DNA"/>
</dbReference>
<dbReference type="PATRIC" id="fig|301375.6.peg.2324"/>
<dbReference type="InterPro" id="IPR005232">
    <property type="entry name" value="LarE"/>
</dbReference>
<dbReference type="PIRSF" id="PIRSF006661">
    <property type="entry name" value="PP-lp_UCP006661"/>
    <property type="match status" value="1"/>
</dbReference>
<dbReference type="Proteomes" id="UP000053961">
    <property type="component" value="Unassembled WGS sequence"/>
</dbReference>
<sequence>MASFDDLRSWFDGLDGVVVAFSGGVDSSVLAAAARSALGDRALAITVRSELQSRADLANARSVAAEIGIEHLVLEVRALELEGICGNLPLRCYLCKRAMAERLLDEAGSRGIKFVVDGTNASDRADDRPGMRALFEAGIRMPLRELGITKGEVRDMARGIGLSNADRPSRSCLATRIEGPLSPERLSRVEAAEDLLPKRSWILDRGDQVEVGISNGEKISEDAIEKLKRLGYREIVMKG</sequence>
<dbReference type="InterPro" id="IPR052188">
    <property type="entry name" value="Ni-pincer_cofactor_biosynth"/>
</dbReference>
<reference evidence="4 5" key="2">
    <citation type="journal article" date="2015" name="MBio">
        <title>Genome-Resolved Metagenomic Analysis Reveals Roles for Candidate Phyla and Other Microbial Community Members in Biogeochemical Transformations in Oil Reservoirs.</title>
        <authorList>
            <person name="Hu P."/>
            <person name="Tom L."/>
            <person name="Singh A."/>
            <person name="Thomas B.C."/>
            <person name="Baker B.J."/>
            <person name="Piceno Y.M."/>
            <person name="Andersen G.L."/>
            <person name="Banfield J.F."/>
        </authorList>
    </citation>
    <scope>NUCLEOTIDE SEQUENCE [LARGE SCALE GENOMIC DNA]</scope>
    <source>
        <strain evidence="2">57_489</strain>
    </source>
</reference>
<comment type="caution">
    <text evidence="3">The sequence shown here is derived from an EMBL/GenBank/DDBJ whole genome shotgun (WGS) entry which is preliminary data.</text>
</comment>